<reference evidence="2" key="1">
    <citation type="submission" date="2024-03" db="EMBL/GenBank/DDBJ databases">
        <title>WGS assembly of Saponaria officinalis var. Norfolk2.</title>
        <authorList>
            <person name="Jenkins J."/>
            <person name="Shu S."/>
            <person name="Grimwood J."/>
            <person name="Barry K."/>
            <person name="Goodstein D."/>
            <person name="Schmutz J."/>
            <person name="Leebens-Mack J."/>
            <person name="Osbourn A."/>
        </authorList>
    </citation>
    <scope>NUCLEOTIDE SEQUENCE [LARGE SCALE GENOMIC DNA]</scope>
    <source>
        <strain evidence="2">JIC</strain>
    </source>
</reference>
<evidence type="ECO:0000313" key="3">
    <source>
        <dbReference type="Proteomes" id="UP001443914"/>
    </source>
</evidence>
<protein>
    <submittedName>
        <fullName evidence="2">Uncharacterized protein</fullName>
    </submittedName>
</protein>
<feature type="compositionally biased region" description="Acidic residues" evidence="1">
    <location>
        <begin position="127"/>
        <end position="138"/>
    </location>
</feature>
<feature type="compositionally biased region" description="Basic and acidic residues" evidence="1">
    <location>
        <begin position="67"/>
        <end position="82"/>
    </location>
</feature>
<proteinExistence type="predicted"/>
<name>A0AAW1I2M6_SAPOF</name>
<gene>
    <name evidence="2" type="ORF">RND81_10G099800</name>
</gene>
<sequence>MTRTSRGPKGAQGFGQMKKNYKPTAAKVVNQSRTQQKRVAKHLAIAARSRFDRKLQQEAMVAELRAKEQEHQNKIECLKEESLTTMSRSKPPTEGQEKGSSSKGKRKSADDKKLDECTSALGKLNDTEEGEYEDDMEGISGDDLDLIVIYEDLKAHEI</sequence>
<evidence type="ECO:0000313" key="2">
    <source>
        <dbReference type="EMBL" id="KAK9682833.1"/>
    </source>
</evidence>
<feature type="region of interest" description="Disordered" evidence="1">
    <location>
        <begin position="1"/>
        <end position="41"/>
    </location>
</feature>
<comment type="caution">
    <text evidence="2">The sequence shown here is derived from an EMBL/GenBank/DDBJ whole genome shotgun (WGS) entry which is preliminary data.</text>
</comment>
<organism evidence="2 3">
    <name type="scientific">Saponaria officinalis</name>
    <name type="common">Common soapwort</name>
    <name type="synonym">Lychnis saponaria</name>
    <dbReference type="NCBI Taxonomy" id="3572"/>
    <lineage>
        <taxon>Eukaryota</taxon>
        <taxon>Viridiplantae</taxon>
        <taxon>Streptophyta</taxon>
        <taxon>Embryophyta</taxon>
        <taxon>Tracheophyta</taxon>
        <taxon>Spermatophyta</taxon>
        <taxon>Magnoliopsida</taxon>
        <taxon>eudicotyledons</taxon>
        <taxon>Gunneridae</taxon>
        <taxon>Pentapetalae</taxon>
        <taxon>Caryophyllales</taxon>
        <taxon>Caryophyllaceae</taxon>
        <taxon>Caryophylleae</taxon>
        <taxon>Saponaria</taxon>
    </lineage>
</organism>
<accession>A0AAW1I2M6</accession>
<dbReference type="AlphaFoldDB" id="A0AAW1I2M6"/>
<feature type="compositionally biased region" description="Basic and acidic residues" evidence="1">
    <location>
        <begin position="107"/>
        <end position="116"/>
    </location>
</feature>
<keyword evidence="3" id="KW-1185">Reference proteome</keyword>
<evidence type="ECO:0000256" key="1">
    <source>
        <dbReference type="SAM" id="MobiDB-lite"/>
    </source>
</evidence>
<dbReference type="Proteomes" id="UP001443914">
    <property type="component" value="Unassembled WGS sequence"/>
</dbReference>
<feature type="region of interest" description="Disordered" evidence="1">
    <location>
        <begin position="67"/>
        <end position="138"/>
    </location>
</feature>
<dbReference type="EMBL" id="JBDFQZ010000010">
    <property type="protein sequence ID" value="KAK9682833.1"/>
    <property type="molecule type" value="Genomic_DNA"/>
</dbReference>